<reference evidence="10 11" key="1">
    <citation type="submission" date="2018-10" db="EMBL/GenBank/DDBJ databases">
        <authorList>
            <consortium name="IHU Genomes"/>
        </authorList>
    </citation>
    <scope>NUCLEOTIDE SEQUENCE [LARGE SCALE GENOMIC DNA]</scope>
    <source>
        <strain evidence="10 11">A1</strain>
    </source>
</reference>
<evidence type="ECO:0000256" key="3">
    <source>
        <dbReference type="ARBA" id="ARBA00022741"/>
    </source>
</evidence>
<evidence type="ECO:0000256" key="2">
    <source>
        <dbReference type="ARBA" id="ARBA00022692"/>
    </source>
</evidence>
<keyword evidence="5 8" id="KW-1133">Transmembrane helix</keyword>
<dbReference type="GO" id="GO:0016887">
    <property type="term" value="F:ATP hydrolysis activity"/>
    <property type="evidence" value="ECO:0007669"/>
    <property type="project" value="InterPro"/>
</dbReference>
<keyword evidence="2 8" id="KW-0812">Transmembrane</keyword>
<evidence type="ECO:0000256" key="1">
    <source>
        <dbReference type="ARBA" id="ARBA00022448"/>
    </source>
</evidence>
<evidence type="ECO:0000256" key="4">
    <source>
        <dbReference type="ARBA" id="ARBA00022840"/>
    </source>
</evidence>
<dbReference type="Pfam" id="PF06472">
    <property type="entry name" value="ABC_membrane_2"/>
    <property type="match status" value="1"/>
</dbReference>
<evidence type="ECO:0000256" key="7">
    <source>
        <dbReference type="SAM" id="MobiDB-lite"/>
    </source>
</evidence>
<dbReference type="InterPro" id="IPR003593">
    <property type="entry name" value="AAA+_ATPase"/>
</dbReference>
<protein>
    <recommendedName>
        <fullName evidence="9">ABC transporter domain-containing protein</fullName>
    </recommendedName>
</protein>
<evidence type="ECO:0000259" key="9">
    <source>
        <dbReference type="PROSITE" id="PS50893"/>
    </source>
</evidence>
<keyword evidence="4" id="KW-0067">ATP-binding</keyword>
<keyword evidence="3" id="KW-0547">Nucleotide-binding</keyword>
<dbReference type="Pfam" id="PF00005">
    <property type="entry name" value="ABC_tran"/>
    <property type="match status" value="1"/>
</dbReference>
<dbReference type="GO" id="GO:0140359">
    <property type="term" value="F:ABC-type transporter activity"/>
    <property type="evidence" value="ECO:0007669"/>
    <property type="project" value="InterPro"/>
</dbReference>
<dbReference type="PANTHER" id="PTHR11384:SF63">
    <property type="entry name" value="TRANSPORTER, PUTATIVE-RELATED"/>
    <property type="match status" value="1"/>
</dbReference>
<keyword evidence="11" id="KW-1185">Reference proteome</keyword>
<dbReference type="GO" id="GO:0005324">
    <property type="term" value="F:long-chain fatty acid transmembrane transporter activity"/>
    <property type="evidence" value="ECO:0007669"/>
    <property type="project" value="TreeGrafter"/>
</dbReference>
<dbReference type="EMBL" id="UPSH01000001">
    <property type="protein sequence ID" value="VBB18347.1"/>
    <property type="molecule type" value="Genomic_DNA"/>
</dbReference>
<dbReference type="GO" id="GO:0006635">
    <property type="term" value="P:fatty acid beta-oxidation"/>
    <property type="evidence" value="ECO:0007669"/>
    <property type="project" value="TreeGrafter"/>
</dbReference>
<dbReference type="SUPFAM" id="SSF52540">
    <property type="entry name" value="P-loop containing nucleoside triphosphate hydrolases"/>
    <property type="match status" value="1"/>
</dbReference>
<evidence type="ECO:0000313" key="11">
    <source>
        <dbReference type="Proteomes" id="UP000594342"/>
    </source>
</evidence>
<dbReference type="Gene3D" id="3.40.50.300">
    <property type="entry name" value="P-loop containing nucleotide triphosphate hydrolases"/>
    <property type="match status" value="1"/>
</dbReference>
<proteinExistence type="predicted"/>
<dbReference type="InterPro" id="IPR011527">
    <property type="entry name" value="ABC1_TM_dom"/>
</dbReference>
<comment type="caution">
    <text evidence="10">The sequence shown here is derived from an EMBL/GenBank/DDBJ whole genome shotgun (WGS) entry which is preliminary data.</text>
</comment>
<dbReference type="InterPro" id="IPR027417">
    <property type="entry name" value="P-loop_NTPase"/>
</dbReference>
<gene>
    <name evidence="10" type="ORF">YASMINEVIRUS_810</name>
</gene>
<dbReference type="SMART" id="SM00382">
    <property type="entry name" value="AAA"/>
    <property type="match status" value="1"/>
</dbReference>
<feature type="domain" description="ABC transporter" evidence="9">
    <location>
        <begin position="475"/>
        <end position="679"/>
    </location>
</feature>
<accession>A0A5K0U8W3</accession>
<sequence>MIKSSVETVTYLLTYLSSAKQKVGKLVATKPGKNPIVDVVKHSLNDKRGRQVYGVFAFVLILAYRSIISKKRDVKNIMSFVPSHLMNLSGQEKQRRLGFNDYLQIIRQCQHEDSSLYPSLLIYTSVLVSRIVLTTKLMENISTTVKFMTKKNWDGMFKSQYKFVLICLPSMILVGVQNFLEKFVETKIRASLTTSLTKKYFASKRYYRVTDQQIDKVMSNDTEGFSREFMHCYHGVVKPSTDVVYLSAVISRKIGVMNMIKFYAYFFGVANVLNMLKLPFSKLYKYKLALESDFKTNLSRTREYVEPIAFLNGGETEMRISDTKLKNVSDYANMLAVYKMVPDMLDAFFIKYGGMMIGFLIILPKVYSGNFKGDSSDITEHYTFSSGMLTTLGKTVVELISVQKDLHILDGLASRIRDAYEKLSSLKDTKDGVNFSTGIDQSTSMTRCEDTIKITNLSVTTPTSDTSSNTLSTSSTSSDLSNESVAKKYLIENLTIDVKKGDSLVVVGSNGTGKTSLFRTLAGLWDAQNSDKIVLPKKTKFIPQRPYFTIDDFYSSIVYPKTQVSDSDKKVIDELVNEVGMSDVVKRYNTTERVDWTEKLSGGEKQRLAIVRALYDYPDFCIMDEATSAMSNDVEEKIFKLCLSRGVTLISIVHKESLEKFHQKQLRLLGGGAWSYDTINV</sequence>
<keyword evidence="1" id="KW-0813">Transport</keyword>
<dbReference type="InterPro" id="IPR003439">
    <property type="entry name" value="ABC_transporter-like_ATP-bd"/>
</dbReference>
<evidence type="ECO:0000256" key="5">
    <source>
        <dbReference type="ARBA" id="ARBA00022989"/>
    </source>
</evidence>
<evidence type="ECO:0000256" key="8">
    <source>
        <dbReference type="SAM" id="Phobius"/>
    </source>
</evidence>
<feature type="transmembrane region" description="Helical" evidence="8">
    <location>
        <begin position="51"/>
        <end position="68"/>
    </location>
</feature>
<name>A0A5K0U8W3_9VIRU</name>
<dbReference type="GO" id="GO:0042760">
    <property type="term" value="P:very long-chain fatty acid catabolic process"/>
    <property type="evidence" value="ECO:0007669"/>
    <property type="project" value="TreeGrafter"/>
</dbReference>
<dbReference type="InterPro" id="IPR017871">
    <property type="entry name" value="ABC_transporter-like_CS"/>
</dbReference>
<organism evidence="10 11">
    <name type="scientific">Yasminevirus sp. GU-2018</name>
    <dbReference type="NCBI Taxonomy" id="2420051"/>
    <lineage>
        <taxon>Viruses</taxon>
        <taxon>Varidnaviria</taxon>
        <taxon>Bamfordvirae</taxon>
        <taxon>Nucleocytoviricota</taxon>
        <taxon>Megaviricetes</taxon>
        <taxon>Imitervirales</taxon>
        <taxon>Mimiviridae</taxon>
        <taxon>Klosneuvirinae</taxon>
        <taxon>Yasminevirus</taxon>
        <taxon>Yasminevirus saudimassiliense</taxon>
    </lineage>
</organism>
<evidence type="ECO:0000256" key="6">
    <source>
        <dbReference type="ARBA" id="ARBA00023136"/>
    </source>
</evidence>
<dbReference type="GO" id="GO:0016020">
    <property type="term" value="C:membrane"/>
    <property type="evidence" value="ECO:0007669"/>
    <property type="project" value="InterPro"/>
</dbReference>
<evidence type="ECO:0000313" key="10">
    <source>
        <dbReference type="EMBL" id="VBB18347.1"/>
    </source>
</evidence>
<dbReference type="PROSITE" id="PS50893">
    <property type="entry name" value="ABC_TRANSPORTER_2"/>
    <property type="match status" value="1"/>
</dbReference>
<keyword evidence="6 8" id="KW-0472">Membrane</keyword>
<dbReference type="Proteomes" id="UP000594342">
    <property type="component" value="Unassembled WGS sequence"/>
</dbReference>
<dbReference type="PROSITE" id="PS00211">
    <property type="entry name" value="ABC_TRANSPORTER_1"/>
    <property type="match status" value="1"/>
</dbReference>
<dbReference type="GO" id="GO:0007031">
    <property type="term" value="P:peroxisome organization"/>
    <property type="evidence" value="ECO:0007669"/>
    <property type="project" value="TreeGrafter"/>
</dbReference>
<dbReference type="PANTHER" id="PTHR11384">
    <property type="entry name" value="ATP-BINDING CASSETTE, SUB-FAMILY D MEMBER"/>
    <property type="match status" value="1"/>
</dbReference>
<dbReference type="GO" id="GO:0005524">
    <property type="term" value="F:ATP binding"/>
    <property type="evidence" value="ECO:0007669"/>
    <property type="project" value="UniProtKB-KW"/>
</dbReference>
<feature type="transmembrane region" description="Helical" evidence="8">
    <location>
        <begin position="262"/>
        <end position="280"/>
    </location>
</feature>
<feature type="region of interest" description="Disordered" evidence="7">
    <location>
        <begin position="459"/>
        <end position="479"/>
    </location>
</feature>
<dbReference type="InterPro" id="IPR050835">
    <property type="entry name" value="ABC_transporter_sub-D"/>
</dbReference>